<name>A0A6U3XKH5_9STRA</name>
<sequence>MDSYGRLRFHGVFDVFLSGDTNITPSENIVELESRAKYFRCGIGSDPQWILMADYGKDGSHGVFDFSLCGEPNITTSEISWSLSHVPLSNKLNHEPIMP</sequence>
<proteinExistence type="predicted"/>
<dbReference type="EMBL" id="HBGS01051824">
    <property type="protein sequence ID" value="CAD9469006.1"/>
    <property type="molecule type" value="Transcribed_RNA"/>
</dbReference>
<organism evidence="2">
    <name type="scientific">Octactis speculum</name>
    <dbReference type="NCBI Taxonomy" id="3111310"/>
    <lineage>
        <taxon>Eukaryota</taxon>
        <taxon>Sar</taxon>
        <taxon>Stramenopiles</taxon>
        <taxon>Ochrophyta</taxon>
        <taxon>Dictyochophyceae</taxon>
        <taxon>Dictyochales</taxon>
        <taxon>Dictyochaceae</taxon>
        <taxon>Octactis</taxon>
    </lineage>
</organism>
<reference evidence="2" key="1">
    <citation type="submission" date="2021-01" db="EMBL/GenBank/DDBJ databases">
        <authorList>
            <person name="Corre E."/>
            <person name="Pelletier E."/>
            <person name="Niang G."/>
            <person name="Scheremetjew M."/>
            <person name="Finn R."/>
            <person name="Kale V."/>
            <person name="Holt S."/>
            <person name="Cochrane G."/>
            <person name="Meng A."/>
            <person name="Brown T."/>
            <person name="Cohen L."/>
        </authorList>
    </citation>
    <scope>NUCLEOTIDE SEQUENCE</scope>
    <source>
        <strain evidence="2">CCMP1381</strain>
    </source>
</reference>
<gene>
    <name evidence="1" type="ORF">DSPE1174_LOCUS26787</name>
    <name evidence="2" type="ORF">DSPE1174_LOCUS26788</name>
</gene>
<accession>A0A6U3XKH5</accession>
<dbReference type="AlphaFoldDB" id="A0A6U3XKH5"/>
<protein>
    <submittedName>
        <fullName evidence="2">Uncharacterized protein</fullName>
    </submittedName>
</protein>
<evidence type="ECO:0000313" key="1">
    <source>
        <dbReference type="EMBL" id="CAD9469001.1"/>
    </source>
</evidence>
<evidence type="ECO:0000313" key="2">
    <source>
        <dbReference type="EMBL" id="CAD9469006.1"/>
    </source>
</evidence>
<dbReference type="EMBL" id="HBGS01051823">
    <property type="protein sequence ID" value="CAD9469001.1"/>
    <property type="molecule type" value="Transcribed_RNA"/>
</dbReference>